<evidence type="ECO:0000313" key="1">
    <source>
        <dbReference type="EMBL" id="MFB6398324.1"/>
    </source>
</evidence>
<organism evidence="1 2">
    <name type="scientific">Polymorphospora lycopeni</name>
    <dbReference type="NCBI Taxonomy" id="3140240"/>
    <lineage>
        <taxon>Bacteria</taxon>
        <taxon>Bacillati</taxon>
        <taxon>Actinomycetota</taxon>
        <taxon>Actinomycetes</taxon>
        <taxon>Micromonosporales</taxon>
        <taxon>Micromonosporaceae</taxon>
        <taxon>Polymorphospora</taxon>
    </lineage>
</organism>
<comment type="caution">
    <text evidence="1">The sequence shown here is derived from an EMBL/GenBank/DDBJ whole genome shotgun (WGS) entry which is preliminary data.</text>
</comment>
<proteinExistence type="predicted"/>
<gene>
    <name evidence="1" type="ORF">AAFH96_35410</name>
</gene>
<dbReference type="Proteomes" id="UP001582793">
    <property type="component" value="Unassembled WGS sequence"/>
</dbReference>
<dbReference type="CDD" id="cd03524">
    <property type="entry name" value="RPA2_OBF_family"/>
    <property type="match status" value="1"/>
</dbReference>
<sequence length="95" mass="10598">MTAPAPARTYVHHEPITATGRLSDVIIRRTGQGYDWATATLTTPDRRRWPLEVWWAHLKTARPQLANGTWVTVTGEVHTYNGPARIIAKQVTAAP</sequence>
<keyword evidence="2" id="KW-1185">Reference proteome</keyword>
<protein>
    <recommendedName>
        <fullName evidence="3">Single-stranded DNA-binding protein</fullName>
    </recommendedName>
</protein>
<dbReference type="EMBL" id="JBCGDC010000225">
    <property type="protein sequence ID" value="MFB6398324.1"/>
    <property type="molecule type" value="Genomic_DNA"/>
</dbReference>
<evidence type="ECO:0000313" key="2">
    <source>
        <dbReference type="Proteomes" id="UP001582793"/>
    </source>
</evidence>
<accession>A0ABV5D239</accession>
<reference evidence="1 2" key="1">
    <citation type="submission" date="2024-04" db="EMBL/GenBank/DDBJ databases">
        <title>Polymorphospora sp. isolated from Baiyangdian Lake in Xiong'an New Area.</title>
        <authorList>
            <person name="Zhang X."/>
            <person name="Liu J."/>
        </authorList>
    </citation>
    <scope>NUCLEOTIDE SEQUENCE [LARGE SCALE GENOMIC DNA]</scope>
    <source>
        <strain evidence="1 2">2-325</strain>
    </source>
</reference>
<evidence type="ECO:0008006" key="3">
    <source>
        <dbReference type="Google" id="ProtNLM"/>
    </source>
</evidence>
<name>A0ABV5D239_9ACTN</name>
<dbReference type="RefSeq" id="WP_375737127.1">
    <property type="nucleotide sequence ID" value="NZ_JBCGDC010000225.1"/>
</dbReference>